<name>A0A1B4VB52_9GAMM</name>
<organism evidence="1 2">
    <name type="scientific">Sulfurifustis variabilis</name>
    <dbReference type="NCBI Taxonomy" id="1675686"/>
    <lineage>
        <taxon>Bacteria</taxon>
        <taxon>Pseudomonadati</taxon>
        <taxon>Pseudomonadota</taxon>
        <taxon>Gammaproteobacteria</taxon>
        <taxon>Acidiferrobacterales</taxon>
        <taxon>Acidiferrobacteraceae</taxon>
        <taxon>Sulfurifustis</taxon>
    </lineage>
</organism>
<keyword evidence="2" id="KW-1185">Reference proteome</keyword>
<proteinExistence type="predicted"/>
<sequence length="143" mass="13915">MTGVKDRYGGRAHKDTMSKLASMLLAASVLLAGVGYVPVANACADAHADPGAAGTTRAPAEAQGLPDTNVAIGAVASGAACECDCAGCLSCVASTGCASHGAAAFTPGVAGADPGVVVTQFHWSSPSLSFLVPTDTEPPRAAA</sequence>
<dbReference type="AlphaFoldDB" id="A0A1B4VB52"/>
<reference evidence="1 2" key="1">
    <citation type="submission" date="2015-08" db="EMBL/GenBank/DDBJ databases">
        <title>Complete genome sequence of Sulfurifustis variabilis.</title>
        <authorList>
            <person name="Miura A."/>
            <person name="Kojima H."/>
            <person name="Fukui M."/>
        </authorList>
    </citation>
    <scope>NUCLEOTIDE SEQUENCE [LARGE SCALE GENOMIC DNA]</scope>
    <source>
        <strain evidence="2">skN76</strain>
    </source>
</reference>
<evidence type="ECO:0000313" key="1">
    <source>
        <dbReference type="EMBL" id="BAU49264.1"/>
    </source>
</evidence>
<evidence type="ECO:0000313" key="2">
    <source>
        <dbReference type="Proteomes" id="UP000218899"/>
    </source>
</evidence>
<dbReference type="KEGG" id="sva:SVA_2716"/>
<accession>A0A1B4VB52</accession>
<dbReference type="Proteomes" id="UP000218899">
    <property type="component" value="Chromosome"/>
</dbReference>
<protein>
    <submittedName>
        <fullName evidence="1">Uncharacterized protein</fullName>
    </submittedName>
</protein>
<dbReference type="EMBL" id="AP014936">
    <property type="protein sequence ID" value="BAU49264.1"/>
    <property type="molecule type" value="Genomic_DNA"/>
</dbReference>
<gene>
    <name evidence="1" type="ORF">SVA_2716</name>
</gene>